<dbReference type="Pfam" id="PF12973">
    <property type="entry name" value="Cupin_7"/>
    <property type="match status" value="1"/>
</dbReference>
<dbReference type="InterPro" id="IPR025979">
    <property type="entry name" value="ChrR-like_cupin_dom"/>
</dbReference>
<accession>A0A2K0SYF9</accession>
<dbReference type="Proteomes" id="UP000236546">
    <property type="component" value="Unassembled WGS sequence"/>
</dbReference>
<dbReference type="Gene3D" id="2.60.120.10">
    <property type="entry name" value="Jelly Rolls"/>
    <property type="match status" value="1"/>
</dbReference>
<gene>
    <name evidence="2" type="ORF">TGAMA5MH_09670</name>
</gene>
<evidence type="ECO:0000313" key="3">
    <source>
        <dbReference type="Proteomes" id="UP000236546"/>
    </source>
</evidence>
<name>A0A2K0SYF9_9HYPO</name>
<organism evidence="2 3">
    <name type="scientific">Trichoderma gamsii</name>
    <dbReference type="NCBI Taxonomy" id="398673"/>
    <lineage>
        <taxon>Eukaryota</taxon>
        <taxon>Fungi</taxon>
        <taxon>Dikarya</taxon>
        <taxon>Ascomycota</taxon>
        <taxon>Pezizomycotina</taxon>
        <taxon>Sordariomycetes</taxon>
        <taxon>Hypocreomycetidae</taxon>
        <taxon>Hypocreales</taxon>
        <taxon>Hypocreaceae</taxon>
        <taxon>Trichoderma</taxon>
    </lineage>
</organism>
<dbReference type="InterPro" id="IPR014710">
    <property type="entry name" value="RmlC-like_jellyroll"/>
</dbReference>
<comment type="caution">
    <text evidence="2">The sequence shown here is derived from an EMBL/GenBank/DDBJ whole genome shotgun (WGS) entry which is preliminary data.</text>
</comment>
<dbReference type="AlphaFoldDB" id="A0A2K0SYF9"/>
<proteinExistence type="predicted"/>
<dbReference type="EMBL" id="MTYH01000105">
    <property type="protein sequence ID" value="PNP38312.1"/>
    <property type="molecule type" value="Genomic_DNA"/>
</dbReference>
<evidence type="ECO:0000313" key="2">
    <source>
        <dbReference type="EMBL" id="PNP38312.1"/>
    </source>
</evidence>
<dbReference type="OrthoDB" id="9970537at2759"/>
<reference evidence="2 3" key="1">
    <citation type="submission" date="2017-02" db="EMBL/GenBank/DDBJ databases">
        <title>Genomes of Trichoderma spp. with biocontrol activity.</title>
        <authorList>
            <person name="Gardiner D."/>
            <person name="Kazan K."/>
            <person name="Vos C."/>
            <person name="Harvey P."/>
        </authorList>
    </citation>
    <scope>NUCLEOTIDE SEQUENCE [LARGE SCALE GENOMIC DNA]</scope>
    <source>
        <strain evidence="2 3">A5MH</strain>
    </source>
</reference>
<dbReference type="SUPFAM" id="SSF51182">
    <property type="entry name" value="RmlC-like cupins"/>
    <property type="match status" value="1"/>
</dbReference>
<dbReference type="InterPro" id="IPR011051">
    <property type="entry name" value="RmlC_Cupin_sf"/>
</dbReference>
<sequence>MSTATAPKMEQFEFHDPSTRSNWRVCSPGIEEMTLNEDTLSGRKSILQRWQPGATNPTSSPMVHTYIEEVYIVEGDLTDKRLDQTFYKGMYAYRNAGMEHGPWASERGCLMFVTCTPVDSGKR</sequence>
<protein>
    <recommendedName>
        <fullName evidence="1">ChrR-like cupin domain-containing protein</fullName>
    </recommendedName>
</protein>
<feature type="domain" description="ChrR-like cupin" evidence="1">
    <location>
        <begin position="20"/>
        <end position="118"/>
    </location>
</feature>
<evidence type="ECO:0000259" key="1">
    <source>
        <dbReference type="Pfam" id="PF12973"/>
    </source>
</evidence>